<reference evidence="6 7" key="1">
    <citation type="submission" date="2024-04" db="EMBL/GenBank/DDBJ databases">
        <authorList>
            <person name="Wu Y.S."/>
            <person name="Zhang L."/>
        </authorList>
    </citation>
    <scope>NUCLEOTIDE SEQUENCE [LARGE SCALE GENOMIC DNA]</scope>
    <source>
        <strain evidence="6 7">KG-01</strain>
    </source>
</reference>
<feature type="binding site" evidence="5">
    <location>
        <position position="82"/>
    </location>
    <ligand>
        <name>Mg(2+)</name>
        <dbReference type="ChEBI" id="CHEBI:18420"/>
    </ligand>
</feature>
<comment type="subunit">
    <text evidence="2 5">Homodecamer; pentamer of dimers.</text>
</comment>
<feature type="binding site" evidence="5">
    <location>
        <begin position="43"/>
        <end position="44"/>
    </location>
    <ligand>
        <name>3-methyl-2-oxobutanoate</name>
        <dbReference type="ChEBI" id="CHEBI:11851"/>
    </ligand>
</feature>
<dbReference type="NCBIfam" id="TIGR00222">
    <property type="entry name" value="panB"/>
    <property type="match status" value="1"/>
</dbReference>
<dbReference type="Gene3D" id="3.20.20.60">
    <property type="entry name" value="Phosphoenolpyruvate-binding domains"/>
    <property type="match status" value="1"/>
</dbReference>
<comment type="cofactor">
    <cofactor evidence="5">
        <name>Mg(2+)</name>
        <dbReference type="ChEBI" id="CHEBI:18420"/>
    </cofactor>
    <text evidence="5">Binds 1 Mg(2+) ion per subunit.</text>
</comment>
<evidence type="ECO:0000256" key="5">
    <source>
        <dbReference type="HAMAP-Rule" id="MF_00156"/>
    </source>
</evidence>
<comment type="caution">
    <text evidence="6">The sequence shown here is derived from an EMBL/GenBank/DDBJ whole genome shotgun (WGS) entry which is preliminary data.</text>
</comment>
<evidence type="ECO:0000256" key="2">
    <source>
        <dbReference type="ARBA" id="ARBA00011424"/>
    </source>
</evidence>
<dbReference type="SUPFAM" id="SSF51621">
    <property type="entry name" value="Phosphoenolpyruvate/pyruvate domain"/>
    <property type="match status" value="1"/>
</dbReference>
<dbReference type="InterPro" id="IPR003700">
    <property type="entry name" value="Pantoate_hydroxy_MeTrfase"/>
</dbReference>
<dbReference type="GO" id="GO:0003864">
    <property type="term" value="F:3-methyl-2-oxobutanoate hydroxymethyltransferase activity"/>
    <property type="evidence" value="ECO:0007669"/>
    <property type="project" value="UniProtKB-EC"/>
</dbReference>
<keyword evidence="7" id="KW-1185">Reference proteome</keyword>
<keyword evidence="5" id="KW-0963">Cytoplasm</keyword>
<dbReference type="PANTHER" id="PTHR20881:SF0">
    <property type="entry name" value="3-METHYL-2-OXOBUTANOATE HYDROXYMETHYLTRANSFERASE"/>
    <property type="match status" value="1"/>
</dbReference>
<dbReference type="InterPro" id="IPR015813">
    <property type="entry name" value="Pyrv/PenolPyrv_kinase-like_dom"/>
</dbReference>
<feature type="binding site" evidence="5">
    <location>
        <position position="114"/>
    </location>
    <ligand>
        <name>Mg(2+)</name>
        <dbReference type="ChEBI" id="CHEBI:18420"/>
    </ligand>
</feature>
<accession>A0ABU9LMP0</accession>
<dbReference type="PANTHER" id="PTHR20881">
    <property type="entry name" value="3-METHYL-2-OXOBUTANOATE HYDROXYMETHYLTRANSFERASE"/>
    <property type="match status" value="1"/>
</dbReference>
<comment type="catalytic activity">
    <reaction evidence="5">
        <text>(6R)-5,10-methylene-5,6,7,8-tetrahydrofolate + 3-methyl-2-oxobutanoate + H2O = 2-dehydropantoate + (6S)-5,6,7,8-tetrahydrofolate</text>
        <dbReference type="Rhea" id="RHEA:11824"/>
        <dbReference type="ChEBI" id="CHEBI:11561"/>
        <dbReference type="ChEBI" id="CHEBI:11851"/>
        <dbReference type="ChEBI" id="CHEBI:15377"/>
        <dbReference type="ChEBI" id="CHEBI:15636"/>
        <dbReference type="ChEBI" id="CHEBI:57453"/>
        <dbReference type="EC" id="2.1.2.11"/>
    </reaction>
</comment>
<dbReference type="Pfam" id="PF02548">
    <property type="entry name" value="Pantoate_transf"/>
    <property type="match status" value="1"/>
</dbReference>
<evidence type="ECO:0000256" key="1">
    <source>
        <dbReference type="ARBA" id="ARBA00008676"/>
    </source>
</evidence>
<dbReference type="InterPro" id="IPR040442">
    <property type="entry name" value="Pyrv_kinase-like_dom_sf"/>
</dbReference>
<feature type="active site" description="Proton acceptor" evidence="5">
    <location>
        <position position="181"/>
    </location>
</feature>
<comment type="pathway">
    <text evidence="5">Cofactor biosynthesis; (R)-pantothenate biosynthesis; (R)-pantoate from 3-methyl-2-oxobutanoate: step 1/2.</text>
</comment>
<name>A0ABU9LMP0_9BACL</name>
<feature type="binding site" evidence="5">
    <location>
        <position position="82"/>
    </location>
    <ligand>
        <name>3-methyl-2-oxobutanoate</name>
        <dbReference type="ChEBI" id="CHEBI:11851"/>
    </ligand>
</feature>
<dbReference type="CDD" id="cd06557">
    <property type="entry name" value="KPHMT-like"/>
    <property type="match status" value="1"/>
</dbReference>
<comment type="subcellular location">
    <subcellularLocation>
        <location evidence="5">Cytoplasm</location>
    </subcellularLocation>
</comment>
<protein>
    <recommendedName>
        <fullName evidence="5">3-methyl-2-oxobutanoate hydroxymethyltransferase</fullName>
        <ecNumber evidence="5">2.1.2.11</ecNumber>
    </recommendedName>
    <alternativeName>
        <fullName evidence="5">Ketopantoate hydroxymethyltransferase</fullName>
        <shortName evidence="5">KPHMT</shortName>
    </alternativeName>
</protein>
<dbReference type="PIRSF" id="PIRSF000388">
    <property type="entry name" value="Pantoate_hydroxy_MeTrfase"/>
    <property type="match status" value="1"/>
</dbReference>
<comment type="function">
    <text evidence="5">Catalyzes the reversible reaction in which hydroxymethyl group from 5,10-methylenetetrahydrofolate is transferred onto alpha-ketoisovalerate to form ketopantoate.</text>
</comment>
<keyword evidence="4 5" id="KW-0808">Transferase</keyword>
<organism evidence="6 7">
    <name type="scientific">Kurthia gibsonii</name>
    <dbReference type="NCBI Taxonomy" id="33946"/>
    <lineage>
        <taxon>Bacteria</taxon>
        <taxon>Bacillati</taxon>
        <taxon>Bacillota</taxon>
        <taxon>Bacilli</taxon>
        <taxon>Bacillales</taxon>
        <taxon>Caryophanaceae</taxon>
        <taxon>Kurthia</taxon>
    </lineage>
</organism>
<dbReference type="EC" id="2.1.2.11" evidence="5"/>
<dbReference type="NCBIfam" id="NF001452">
    <property type="entry name" value="PRK00311.1"/>
    <property type="match status" value="1"/>
</dbReference>
<keyword evidence="5" id="KW-0460">Magnesium</keyword>
<evidence type="ECO:0000256" key="3">
    <source>
        <dbReference type="ARBA" id="ARBA00022655"/>
    </source>
</evidence>
<feature type="binding site" evidence="5">
    <location>
        <position position="112"/>
    </location>
    <ligand>
        <name>3-methyl-2-oxobutanoate</name>
        <dbReference type="ChEBI" id="CHEBI:11851"/>
    </ligand>
</feature>
<keyword evidence="5" id="KW-0479">Metal-binding</keyword>
<comment type="similarity">
    <text evidence="1 5">Belongs to the PanB family.</text>
</comment>
<dbReference type="HAMAP" id="MF_00156">
    <property type="entry name" value="PanB"/>
    <property type="match status" value="1"/>
</dbReference>
<sequence length="279" mass="30444">MKSVADFPKMKEKQDKIVMITAYDYPSAKLAEEQEVDMILVGDSLGMVVLGYDSTIQVTVEDMIHHGKAVRRGAKDTFMVVDLPFGSYHGDPYEALKVAVRVFQETGANALKVEGAGNLLPTIQLMIEAGIPVVGHLGLQPQQAAVLGGYKVQGKTQEDAEKILRDAKALEEIGVCAIVFECIPKQMMFEINQQLHVPTIGIGAGNEADGQVLVFHDALHYGHHHIPKFVQQFADVGAEIELGIAKYKKAVKTGVFPSDEQSFHLKENQSISLYGGKKG</sequence>
<dbReference type="RefSeq" id="WP_087680093.1">
    <property type="nucleotide sequence ID" value="NZ_JBCEWA010000009.1"/>
</dbReference>
<gene>
    <name evidence="5 6" type="primary">panB</name>
    <name evidence="6" type="ORF">AAF454_11870</name>
</gene>
<proteinExistence type="inferred from homology"/>
<feature type="binding site" evidence="5">
    <location>
        <position position="43"/>
    </location>
    <ligand>
        <name>Mg(2+)</name>
        <dbReference type="ChEBI" id="CHEBI:18420"/>
    </ligand>
</feature>
<evidence type="ECO:0000313" key="7">
    <source>
        <dbReference type="Proteomes" id="UP001398420"/>
    </source>
</evidence>
<evidence type="ECO:0000313" key="6">
    <source>
        <dbReference type="EMBL" id="MEL5989102.1"/>
    </source>
</evidence>
<evidence type="ECO:0000256" key="4">
    <source>
        <dbReference type="ARBA" id="ARBA00022679"/>
    </source>
</evidence>
<dbReference type="Proteomes" id="UP001398420">
    <property type="component" value="Unassembled WGS sequence"/>
</dbReference>
<dbReference type="EMBL" id="JBCEWA010000009">
    <property type="protein sequence ID" value="MEL5989102.1"/>
    <property type="molecule type" value="Genomic_DNA"/>
</dbReference>
<keyword evidence="3 5" id="KW-0566">Pantothenate biosynthesis</keyword>